<keyword evidence="2" id="KW-1185">Reference proteome</keyword>
<evidence type="ECO:0008006" key="3">
    <source>
        <dbReference type="Google" id="ProtNLM"/>
    </source>
</evidence>
<proteinExistence type="predicted"/>
<dbReference type="AlphaFoldDB" id="A0AAD6U4T5"/>
<reference evidence="1" key="1">
    <citation type="submission" date="2023-03" db="EMBL/GenBank/DDBJ databases">
        <title>Massive genome expansion in bonnet fungi (Mycena s.s.) driven by repeated elements and novel gene families across ecological guilds.</title>
        <authorList>
            <consortium name="Lawrence Berkeley National Laboratory"/>
            <person name="Harder C.B."/>
            <person name="Miyauchi S."/>
            <person name="Viragh M."/>
            <person name="Kuo A."/>
            <person name="Thoen E."/>
            <person name="Andreopoulos B."/>
            <person name="Lu D."/>
            <person name="Skrede I."/>
            <person name="Drula E."/>
            <person name="Henrissat B."/>
            <person name="Morin E."/>
            <person name="Kohler A."/>
            <person name="Barry K."/>
            <person name="LaButti K."/>
            <person name="Morin E."/>
            <person name="Salamov A."/>
            <person name="Lipzen A."/>
            <person name="Mereny Z."/>
            <person name="Hegedus B."/>
            <person name="Baldrian P."/>
            <person name="Stursova M."/>
            <person name="Weitz H."/>
            <person name="Taylor A."/>
            <person name="Grigoriev I.V."/>
            <person name="Nagy L.G."/>
            <person name="Martin F."/>
            <person name="Kauserud H."/>
        </authorList>
    </citation>
    <scope>NUCLEOTIDE SEQUENCE</scope>
    <source>
        <strain evidence="1">CBHHK173m</strain>
    </source>
</reference>
<gene>
    <name evidence="1" type="ORF">B0H15DRAFT_885899</name>
</gene>
<feature type="non-terminal residue" evidence="1">
    <location>
        <position position="1"/>
    </location>
</feature>
<sequence length="420" mass="46866">MQLVSCVDDLSLLFELLSLEDIRRPLDQADRQIPQDWTRNWDALRATLQSLEERGMTPRAALASLLRAEIHRDRYSAFDTSPVAHFEDWLGTNYVPTPRERDKIQQFRGTALRRVSDLSAEIEAYAQRLSAATEGLKAVRDLVDPYLALVSPVRAVPPEILQEIFIACLPDAHNAIMDTSQAPLLLGRVCASWRTISVATSALWASVHVVLPRVRYMAGARDEVWSAREALGRCEGLATWLARSGDCPLSISLCSRCGTAEPAFLTTIHPYARRFKALRLPFHVASRLSGLDPADLALLEAADFRDIDFAGALPFPPRPECSWLLAVTPNLRSISLASARAWLLPERPWARITRLELRSYSWFFTPDMAGAILILAQCTALEICTLRFPIKPDPAPRETATPGHHAILRKLHTLSLWGPA</sequence>
<accession>A0AAD6U4T5</accession>
<evidence type="ECO:0000313" key="1">
    <source>
        <dbReference type="EMBL" id="KAJ7088513.1"/>
    </source>
</evidence>
<dbReference type="Proteomes" id="UP001222325">
    <property type="component" value="Unassembled WGS sequence"/>
</dbReference>
<protein>
    <recommendedName>
        <fullName evidence="3">F-box domain-containing protein</fullName>
    </recommendedName>
</protein>
<dbReference type="EMBL" id="JARJCN010000026">
    <property type="protein sequence ID" value="KAJ7088513.1"/>
    <property type="molecule type" value="Genomic_DNA"/>
</dbReference>
<organism evidence="1 2">
    <name type="scientific">Mycena belliarum</name>
    <dbReference type="NCBI Taxonomy" id="1033014"/>
    <lineage>
        <taxon>Eukaryota</taxon>
        <taxon>Fungi</taxon>
        <taxon>Dikarya</taxon>
        <taxon>Basidiomycota</taxon>
        <taxon>Agaricomycotina</taxon>
        <taxon>Agaricomycetes</taxon>
        <taxon>Agaricomycetidae</taxon>
        <taxon>Agaricales</taxon>
        <taxon>Marasmiineae</taxon>
        <taxon>Mycenaceae</taxon>
        <taxon>Mycena</taxon>
    </lineage>
</organism>
<evidence type="ECO:0000313" key="2">
    <source>
        <dbReference type="Proteomes" id="UP001222325"/>
    </source>
</evidence>
<comment type="caution">
    <text evidence="1">The sequence shown here is derived from an EMBL/GenBank/DDBJ whole genome shotgun (WGS) entry which is preliminary data.</text>
</comment>
<name>A0AAD6U4T5_9AGAR</name>